<dbReference type="RefSeq" id="WP_048638324.1">
    <property type="nucleotide sequence ID" value="NZ_CGIG01000001.1"/>
</dbReference>
<dbReference type="Gene3D" id="1.10.1200.10">
    <property type="entry name" value="ACP-like"/>
    <property type="match status" value="1"/>
</dbReference>
<dbReference type="InterPro" id="IPR036736">
    <property type="entry name" value="ACP-like_sf"/>
</dbReference>
<protein>
    <recommendedName>
        <fullName evidence="1">Carrier domain-containing protein</fullName>
    </recommendedName>
</protein>
<keyword evidence="3" id="KW-1185">Reference proteome</keyword>
<dbReference type="AlphaFoldDB" id="A0A0G4JYH3"/>
<dbReference type="PROSITE" id="PS50075">
    <property type="entry name" value="CARRIER"/>
    <property type="match status" value="1"/>
</dbReference>
<dbReference type="EMBL" id="CGIG01000001">
    <property type="protein sequence ID" value="CPR18896.1"/>
    <property type="molecule type" value="Genomic_DNA"/>
</dbReference>
<evidence type="ECO:0000313" key="3">
    <source>
        <dbReference type="Proteomes" id="UP000044377"/>
    </source>
</evidence>
<name>A0A0G4JYH3_9GAMM</name>
<dbReference type="InterPro" id="IPR009081">
    <property type="entry name" value="PP-bd_ACP"/>
</dbReference>
<dbReference type="Pfam" id="PF00550">
    <property type="entry name" value="PP-binding"/>
    <property type="match status" value="1"/>
</dbReference>
<gene>
    <name evidence="2" type="ORF">BN1221_03465</name>
</gene>
<accession>A0A0G4JYH3</accession>
<evidence type="ECO:0000259" key="1">
    <source>
        <dbReference type="PROSITE" id="PS50075"/>
    </source>
</evidence>
<dbReference type="OrthoDB" id="9757559at2"/>
<dbReference type="STRING" id="1109412.BN1221_03465"/>
<proteinExistence type="predicted"/>
<dbReference type="Proteomes" id="UP000044377">
    <property type="component" value="Unassembled WGS sequence"/>
</dbReference>
<sequence>MENVIRSYLNDLLEMDTETLQDDNNLIEYGLNSLALMFILEKLSARTKKKLNYADFVNNPTIKDWVNIIARAQQM</sequence>
<feature type="domain" description="Carrier" evidence="1">
    <location>
        <begin position="1"/>
        <end position="73"/>
    </location>
</feature>
<dbReference type="SUPFAM" id="SSF47336">
    <property type="entry name" value="ACP-like"/>
    <property type="match status" value="1"/>
</dbReference>
<reference evidence="3" key="1">
    <citation type="submission" date="2015-01" db="EMBL/GenBank/DDBJ databases">
        <authorList>
            <person name="Paterson Steve"/>
        </authorList>
    </citation>
    <scope>NUCLEOTIDE SEQUENCE [LARGE SCALE GENOMIC DNA]</scope>
    <source>
        <strain evidence="3">OBR1</strain>
    </source>
</reference>
<evidence type="ECO:0000313" key="2">
    <source>
        <dbReference type="EMBL" id="CPR18896.1"/>
    </source>
</evidence>
<organism evidence="2 3">
    <name type="scientific">Brenneria goodwinii</name>
    <dbReference type="NCBI Taxonomy" id="1109412"/>
    <lineage>
        <taxon>Bacteria</taxon>
        <taxon>Pseudomonadati</taxon>
        <taxon>Pseudomonadota</taxon>
        <taxon>Gammaproteobacteria</taxon>
        <taxon>Enterobacterales</taxon>
        <taxon>Pectobacteriaceae</taxon>
        <taxon>Brenneria</taxon>
    </lineage>
</organism>